<dbReference type="InterPro" id="IPR013783">
    <property type="entry name" value="Ig-like_fold"/>
</dbReference>
<dbReference type="InParanoid" id="A0A7M7M6K8"/>
<dbReference type="RefSeq" id="XP_022653315.1">
    <property type="nucleotide sequence ID" value="XM_022797580.1"/>
</dbReference>
<evidence type="ECO:0000256" key="3">
    <source>
        <dbReference type="SAM" id="MobiDB-lite"/>
    </source>
</evidence>
<dbReference type="KEGG" id="vde:111247049"/>
<organism evidence="5 6">
    <name type="scientific">Varroa destructor</name>
    <name type="common">Honeybee mite</name>
    <dbReference type="NCBI Taxonomy" id="109461"/>
    <lineage>
        <taxon>Eukaryota</taxon>
        <taxon>Metazoa</taxon>
        <taxon>Ecdysozoa</taxon>
        <taxon>Arthropoda</taxon>
        <taxon>Chelicerata</taxon>
        <taxon>Arachnida</taxon>
        <taxon>Acari</taxon>
        <taxon>Parasitiformes</taxon>
        <taxon>Mesostigmata</taxon>
        <taxon>Gamasina</taxon>
        <taxon>Dermanyssoidea</taxon>
        <taxon>Varroidae</taxon>
        <taxon>Varroa</taxon>
    </lineage>
</organism>
<dbReference type="GO" id="GO:0030036">
    <property type="term" value="P:actin cytoskeleton organization"/>
    <property type="evidence" value="ECO:0007669"/>
    <property type="project" value="InterPro"/>
</dbReference>
<dbReference type="GeneID" id="111247049"/>
<dbReference type="InterPro" id="IPR017868">
    <property type="entry name" value="Filamin/ABP280_repeat-like"/>
</dbReference>
<dbReference type="OrthoDB" id="10012602at2759"/>
<dbReference type="Pfam" id="PF00630">
    <property type="entry name" value="Filamin"/>
    <property type="match status" value="1"/>
</dbReference>
<evidence type="ECO:0000313" key="5">
    <source>
        <dbReference type="EnsemblMetazoa" id="XP_022653315"/>
    </source>
</evidence>
<evidence type="ECO:0000259" key="4">
    <source>
        <dbReference type="PROSITE" id="PS50021"/>
    </source>
</evidence>
<dbReference type="PROSITE" id="PS50194">
    <property type="entry name" value="FILAMIN_REPEAT"/>
    <property type="match status" value="1"/>
</dbReference>
<dbReference type="Proteomes" id="UP000594260">
    <property type="component" value="Unplaced"/>
</dbReference>
<feature type="repeat" description="Filamin" evidence="2">
    <location>
        <begin position="253"/>
        <end position="376"/>
    </location>
</feature>
<dbReference type="SMART" id="SM00033">
    <property type="entry name" value="CH"/>
    <property type="match status" value="1"/>
</dbReference>
<evidence type="ECO:0000313" key="6">
    <source>
        <dbReference type="Proteomes" id="UP000594260"/>
    </source>
</evidence>
<dbReference type="InterPro" id="IPR036872">
    <property type="entry name" value="CH_dom_sf"/>
</dbReference>
<dbReference type="InterPro" id="IPR001715">
    <property type="entry name" value="CH_dom"/>
</dbReference>
<name>A0A7M7M6K8_VARDE</name>
<dbReference type="EnsemblMetazoa" id="XM_022797580">
    <property type="protein sequence ID" value="XP_022653315"/>
    <property type="gene ID" value="LOC111247049"/>
</dbReference>
<sequence length="895" mass="99076">MCKAHSFDLGTIRRRSSTGRRLSRIVLDSQGCPLKGVGDVEGQARILVTLSMTFLVRYLFKLDDMLTVVENYRAMFVSRTRTFFEWLLKACLHPASVCSLRDIQEWLFVWKCYFTNLLSFNTAEKNEKLLEWVRLRVGPKLQASDFGASWRSGILLCALVESIAPGSCPRYDLLNEDNRFGNAQLAVQLIEKINLRPCLTAQELSNDNADIEKPLKALLAQFRMAAAKRKLRSAVKSPGDEKFLGGQGGELFAKGMGLIFAVKGRKASFNIFRRGQGAFSFVIEIQGPEGTLGSALITHKSVARNPGSLTPATPTNSSPSGLKRQLSTESKTIVIDYVITNEKISVTYTPVTSGKHTLNIVAQGQHILRSPYDISVDCNTAEVTAKVVETLFRPKISALQRLGRRFSGTNLMASQKASESSVGIPFPHAEVTGKVVAKRVIKRTILGSNIVIHGDNEQELVRALKDISNLNPKNRERLQQRRPMAPLPFVLRPVGELRNPHTNKVRTGLDRSISEWSEHSSADDSLPAVAHTSPIFIMPPRSGDVAAHEAALDRIQVNQRLISDENSADVKARRNRIINRFDGRSGSNGNSISLSHTKAVIPSLGSLAQTQKTSASIFSEDEANSERWLKRIEGIDAVGAVRQKKGYVNNNAKMDVVHDHGFLIRKKNITLDIVSESRYVSDKKGADRDSSKLGMGDSTVEKMDSVATMQAVMTTAVPLSNSTSNKTGSCLAQESTESLNERCREAERRVLCQADWRNMRLKSEWHSTPETVLVRTSDESKSKSIDQKQRQDGPFDEQREVDQDSRSELTDSREVHVGSESDEIEDRMNEIDGEVRQMAVSSMLNKFTHFSPAASPDNSTSGSSSNCSDLASPVRSSPSMFGMPPTKSYHHLHGY</sequence>
<feature type="region of interest" description="Disordered" evidence="3">
    <location>
        <begin position="304"/>
        <end position="325"/>
    </location>
</feature>
<dbReference type="AlphaFoldDB" id="A0A7M7M6K8"/>
<dbReference type="InterPro" id="IPR014756">
    <property type="entry name" value="Ig_E-set"/>
</dbReference>
<feature type="compositionally biased region" description="Low complexity" evidence="3">
    <location>
        <begin position="855"/>
        <end position="869"/>
    </location>
</feature>
<dbReference type="SUPFAM" id="SSF47576">
    <property type="entry name" value="Calponin-homology domain, CH-domain"/>
    <property type="match status" value="1"/>
</dbReference>
<proteinExistence type="predicted"/>
<evidence type="ECO:0000256" key="2">
    <source>
        <dbReference type="PROSITE-ProRule" id="PRU00087"/>
    </source>
</evidence>
<keyword evidence="6" id="KW-1185">Reference proteome</keyword>
<dbReference type="SUPFAM" id="SSF81296">
    <property type="entry name" value="E set domains"/>
    <property type="match status" value="1"/>
</dbReference>
<accession>A0A7M7M6K8</accession>
<keyword evidence="1" id="KW-0677">Repeat</keyword>
<feature type="region of interest" description="Disordered" evidence="3">
    <location>
        <begin position="849"/>
        <end position="895"/>
    </location>
</feature>
<evidence type="ECO:0000256" key="1">
    <source>
        <dbReference type="ARBA" id="ARBA00022737"/>
    </source>
</evidence>
<protein>
    <recommendedName>
        <fullName evidence="4">Calponin-homology (CH) domain-containing protein</fullName>
    </recommendedName>
</protein>
<feature type="domain" description="Calponin-homology (CH)" evidence="4">
    <location>
        <begin position="123"/>
        <end position="227"/>
    </location>
</feature>
<dbReference type="Gene3D" id="2.60.40.10">
    <property type="entry name" value="Immunoglobulins"/>
    <property type="match status" value="1"/>
</dbReference>
<dbReference type="Gene3D" id="1.10.418.10">
    <property type="entry name" value="Calponin-like domain"/>
    <property type="match status" value="1"/>
</dbReference>
<dbReference type="PANTHER" id="PTHR38537">
    <property type="entry name" value="JITTERBUG, ISOFORM N"/>
    <property type="match status" value="1"/>
</dbReference>
<feature type="compositionally biased region" description="Basic and acidic residues" evidence="3">
    <location>
        <begin position="776"/>
        <end position="819"/>
    </location>
</feature>
<dbReference type="PROSITE" id="PS50021">
    <property type="entry name" value="CH"/>
    <property type="match status" value="1"/>
</dbReference>
<dbReference type="Pfam" id="PF00307">
    <property type="entry name" value="CH"/>
    <property type="match status" value="1"/>
</dbReference>
<feature type="region of interest" description="Disordered" evidence="3">
    <location>
        <begin position="772"/>
        <end position="827"/>
    </location>
</feature>
<dbReference type="GO" id="GO:0051015">
    <property type="term" value="F:actin filament binding"/>
    <property type="evidence" value="ECO:0007669"/>
    <property type="project" value="InterPro"/>
</dbReference>
<dbReference type="InterPro" id="IPR044801">
    <property type="entry name" value="Filamin"/>
</dbReference>
<feature type="compositionally biased region" description="Polar residues" evidence="3">
    <location>
        <begin position="307"/>
        <end position="325"/>
    </location>
</feature>
<dbReference type="PANTHER" id="PTHR38537:SF8">
    <property type="entry name" value="FILAMIN-A"/>
    <property type="match status" value="1"/>
</dbReference>
<reference evidence="5" key="1">
    <citation type="submission" date="2021-01" db="UniProtKB">
        <authorList>
            <consortium name="EnsemblMetazoa"/>
        </authorList>
    </citation>
    <scope>IDENTIFICATION</scope>
</reference>